<protein>
    <submittedName>
        <fullName evidence="1">Uncharacterized protein</fullName>
    </submittedName>
</protein>
<accession>A0A9W3JEU0</accession>
<dbReference type="AlphaFoldDB" id="A0A9W3JEU0"/>
<sequence length="61" mass="7426">MTISKYRYTVKMFMKDGSIETIERDSWLLPSQLEYEFRKELESTEDKDLLMEKAEITWEVI</sequence>
<name>A0A9W3JEU0_BACTU</name>
<organism evidence="1 2">
    <name type="scientific">Bacillus thuringiensis HD-771</name>
    <dbReference type="NCBI Taxonomy" id="1218175"/>
    <lineage>
        <taxon>Bacteria</taxon>
        <taxon>Bacillati</taxon>
        <taxon>Bacillota</taxon>
        <taxon>Bacilli</taxon>
        <taxon>Bacillales</taxon>
        <taxon>Bacillaceae</taxon>
        <taxon>Bacillus</taxon>
        <taxon>Bacillus cereus group</taxon>
    </lineage>
</organism>
<evidence type="ECO:0000313" key="2">
    <source>
        <dbReference type="Proteomes" id="UP000005259"/>
    </source>
</evidence>
<evidence type="ECO:0000313" key="1">
    <source>
        <dbReference type="EMBL" id="AFQ14647.1"/>
    </source>
</evidence>
<gene>
    <name evidence="1" type="ORF">BTG_05775</name>
</gene>
<dbReference type="KEGG" id="bti:BTG_05775"/>
<proteinExistence type="predicted"/>
<dbReference type="EMBL" id="CP003752">
    <property type="protein sequence ID" value="AFQ14647.1"/>
    <property type="molecule type" value="Genomic_DNA"/>
</dbReference>
<reference evidence="1 2" key="1">
    <citation type="submission" date="2012-08" db="EMBL/GenBank/DDBJ databases">
        <authorList>
            <person name="Doggett N."/>
            <person name="Teshima H."/>
            <person name="Bruce D."/>
            <person name="Detter J.C."/>
            <person name="Johnson S.L."/>
            <person name="Han C."/>
        </authorList>
    </citation>
    <scope>NUCLEOTIDE SEQUENCE [LARGE SCALE GENOMIC DNA]</scope>
    <source>
        <strain evidence="1 2">HD-771</strain>
    </source>
</reference>
<dbReference type="RefSeq" id="WP_000155895.1">
    <property type="nucleotide sequence ID" value="NC_018500.1"/>
</dbReference>
<dbReference type="Proteomes" id="UP000005259">
    <property type="component" value="Chromosome"/>
</dbReference>